<name>A0A089HJJ4_PAEDU</name>
<evidence type="ECO:0000313" key="4">
    <source>
        <dbReference type="Proteomes" id="UP000029409"/>
    </source>
</evidence>
<gene>
    <name evidence="3" type="ORF">PDUR_01530</name>
</gene>
<evidence type="ECO:0000313" key="3">
    <source>
        <dbReference type="EMBL" id="AIQ10845.1"/>
    </source>
</evidence>
<dbReference type="KEGG" id="pdu:PDUR_01530"/>
<sequence length="73" mass="8171">MLVLPDNLNAKEAPEWEEAPGSEDAPQEYQGRSARIAEESRQGSSLNFFNAFVALGTTVSVIMLFLWLMNLIR</sequence>
<keyword evidence="2" id="KW-0472">Membrane</keyword>
<keyword evidence="2" id="KW-0812">Transmembrane</keyword>
<organism evidence="3 4">
    <name type="scientific">Paenibacillus durus</name>
    <name type="common">Paenibacillus azotofixans</name>
    <dbReference type="NCBI Taxonomy" id="44251"/>
    <lineage>
        <taxon>Bacteria</taxon>
        <taxon>Bacillati</taxon>
        <taxon>Bacillota</taxon>
        <taxon>Bacilli</taxon>
        <taxon>Bacillales</taxon>
        <taxon>Paenibacillaceae</taxon>
        <taxon>Paenibacillus</taxon>
    </lineage>
</organism>
<accession>A0A089HJJ4</accession>
<evidence type="ECO:0000256" key="1">
    <source>
        <dbReference type="SAM" id="MobiDB-lite"/>
    </source>
</evidence>
<dbReference type="EMBL" id="CP009288">
    <property type="protein sequence ID" value="AIQ10845.1"/>
    <property type="molecule type" value="Genomic_DNA"/>
</dbReference>
<proteinExistence type="predicted"/>
<keyword evidence="4" id="KW-1185">Reference proteome</keyword>
<protein>
    <submittedName>
        <fullName evidence="3">Uncharacterized protein</fullName>
    </submittedName>
</protein>
<dbReference type="eggNOG" id="ENOG503079S">
    <property type="taxonomic scope" value="Bacteria"/>
</dbReference>
<keyword evidence="2" id="KW-1133">Transmembrane helix</keyword>
<reference evidence="3 4" key="1">
    <citation type="submission" date="2014-08" db="EMBL/GenBank/DDBJ databases">
        <title>Comparative genomics of the Paenibacillus odorifer group.</title>
        <authorList>
            <person name="den Bakker H.C."/>
            <person name="Tsai Y.-C."/>
            <person name="Martin N."/>
            <person name="Korlach J."/>
            <person name="Wiedmann M."/>
        </authorList>
    </citation>
    <scope>NUCLEOTIDE SEQUENCE [LARGE SCALE GENOMIC DNA]</scope>
    <source>
        <strain evidence="3 4">DSM 1735</strain>
    </source>
</reference>
<dbReference type="AlphaFoldDB" id="A0A089HJJ4"/>
<dbReference type="STRING" id="44251.PDUR_01530"/>
<evidence type="ECO:0000256" key="2">
    <source>
        <dbReference type="SAM" id="Phobius"/>
    </source>
</evidence>
<dbReference type="Proteomes" id="UP000029409">
    <property type="component" value="Chromosome"/>
</dbReference>
<feature type="region of interest" description="Disordered" evidence="1">
    <location>
        <begin position="1"/>
        <end position="36"/>
    </location>
</feature>
<feature type="transmembrane region" description="Helical" evidence="2">
    <location>
        <begin position="48"/>
        <end position="69"/>
    </location>
</feature>